<dbReference type="EMBL" id="LR797132">
    <property type="protein sequence ID" value="CAB4189113.1"/>
    <property type="molecule type" value="Genomic_DNA"/>
</dbReference>
<evidence type="ECO:0000313" key="4">
    <source>
        <dbReference type="EMBL" id="CAB4189113.1"/>
    </source>
</evidence>
<evidence type="ECO:0000313" key="6">
    <source>
        <dbReference type="EMBL" id="CAB5231459.1"/>
    </source>
</evidence>
<dbReference type="EMBL" id="LR796924">
    <property type="protein sequence ID" value="CAB4174828.1"/>
    <property type="molecule type" value="Genomic_DNA"/>
</dbReference>
<reference evidence="5" key="1">
    <citation type="submission" date="2020-05" db="EMBL/GenBank/DDBJ databases">
        <authorList>
            <person name="Chiriac C."/>
            <person name="Salcher M."/>
            <person name="Ghai R."/>
            <person name="Kavagutti S V."/>
        </authorList>
    </citation>
    <scope>NUCLEOTIDE SEQUENCE</scope>
</reference>
<accession>A0A6J5RFT2</accession>
<sequence>MSIKPRKKLRMYQSSKGVYVTKDGMFMIVKSDFTKRCTWSWWVKGDFAWIDKDKREYRTKAQAERCVEVAMESIHYEYELWEG</sequence>
<evidence type="ECO:0000313" key="5">
    <source>
        <dbReference type="EMBL" id="CAB4193306.1"/>
    </source>
</evidence>
<dbReference type="EMBL" id="LR796798">
    <property type="protein sequence ID" value="CAB4166990.1"/>
    <property type="molecule type" value="Genomic_DNA"/>
</dbReference>
<name>A0A6J5RFT2_9CAUD</name>
<gene>
    <name evidence="3" type="ORF">UFOVP1034_69</name>
    <name evidence="4" type="ORF">UFOVP1177_69</name>
    <name evidence="5" type="ORF">UFOVP1243_56</name>
    <name evidence="6" type="ORF">UFOVP1581_89</name>
    <name evidence="1" type="ORF">UFOVP854_89</name>
    <name evidence="2" type="ORF">UFOVP964_89</name>
</gene>
<organism evidence="5">
    <name type="scientific">uncultured Caudovirales phage</name>
    <dbReference type="NCBI Taxonomy" id="2100421"/>
    <lineage>
        <taxon>Viruses</taxon>
        <taxon>Duplodnaviria</taxon>
        <taxon>Heunggongvirae</taxon>
        <taxon>Uroviricota</taxon>
        <taxon>Caudoviricetes</taxon>
        <taxon>Peduoviridae</taxon>
        <taxon>Maltschvirus</taxon>
        <taxon>Maltschvirus maltsch</taxon>
    </lineage>
</organism>
<dbReference type="EMBL" id="LR798433">
    <property type="protein sequence ID" value="CAB5231459.1"/>
    <property type="molecule type" value="Genomic_DNA"/>
</dbReference>
<evidence type="ECO:0000313" key="1">
    <source>
        <dbReference type="EMBL" id="CAB4166990.1"/>
    </source>
</evidence>
<protein>
    <submittedName>
        <fullName evidence="5">Uncharacterized protein</fullName>
    </submittedName>
</protein>
<dbReference type="EMBL" id="LR796979">
    <property type="protein sequence ID" value="CAB4179324.1"/>
    <property type="molecule type" value="Genomic_DNA"/>
</dbReference>
<evidence type="ECO:0000313" key="2">
    <source>
        <dbReference type="EMBL" id="CAB4174828.1"/>
    </source>
</evidence>
<dbReference type="EMBL" id="LR797196">
    <property type="protein sequence ID" value="CAB4193306.1"/>
    <property type="molecule type" value="Genomic_DNA"/>
</dbReference>
<evidence type="ECO:0000313" key="3">
    <source>
        <dbReference type="EMBL" id="CAB4179324.1"/>
    </source>
</evidence>
<proteinExistence type="predicted"/>